<dbReference type="InterPro" id="IPR036388">
    <property type="entry name" value="WH-like_DNA-bd_sf"/>
</dbReference>
<evidence type="ECO:0000256" key="2">
    <source>
        <dbReference type="ARBA" id="ARBA00023125"/>
    </source>
</evidence>
<dbReference type="PROSITE" id="PS51078">
    <property type="entry name" value="ICLR_ED"/>
    <property type="match status" value="1"/>
</dbReference>
<feature type="domain" description="IclR-ED" evidence="5">
    <location>
        <begin position="72"/>
        <end position="251"/>
    </location>
</feature>
<evidence type="ECO:0000313" key="7">
    <source>
        <dbReference type="Proteomes" id="UP001597058"/>
    </source>
</evidence>
<dbReference type="Pfam" id="PF01614">
    <property type="entry name" value="IclR_C"/>
    <property type="match status" value="1"/>
</dbReference>
<reference evidence="7" key="1">
    <citation type="journal article" date="2019" name="Int. J. Syst. Evol. Microbiol.">
        <title>The Global Catalogue of Microorganisms (GCM) 10K type strain sequencing project: providing services to taxonomists for standard genome sequencing and annotation.</title>
        <authorList>
            <consortium name="The Broad Institute Genomics Platform"/>
            <consortium name="The Broad Institute Genome Sequencing Center for Infectious Disease"/>
            <person name="Wu L."/>
            <person name="Ma J."/>
        </authorList>
    </citation>
    <scope>NUCLEOTIDE SEQUENCE [LARGE SCALE GENOMIC DNA]</scope>
    <source>
        <strain evidence="7">CGMCC 4.7020</strain>
    </source>
</reference>
<dbReference type="EMBL" id="JBHTMM010000006">
    <property type="protein sequence ID" value="MFD1305594.1"/>
    <property type="molecule type" value="Genomic_DNA"/>
</dbReference>
<dbReference type="PROSITE" id="PS51077">
    <property type="entry name" value="HTH_ICLR"/>
    <property type="match status" value="1"/>
</dbReference>
<evidence type="ECO:0000256" key="1">
    <source>
        <dbReference type="ARBA" id="ARBA00023015"/>
    </source>
</evidence>
<comment type="caution">
    <text evidence="6">The sequence shown here is derived from an EMBL/GenBank/DDBJ whole genome shotgun (WGS) entry which is preliminary data.</text>
</comment>
<dbReference type="SUPFAM" id="SSF46785">
    <property type="entry name" value="Winged helix' DNA-binding domain"/>
    <property type="match status" value="1"/>
</dbReference>
<evidence type="ECO:0000256" key="3">
    <source>
        <dbReference type="ARBA" id="ARBA00023163"/>
    </source>
</evidence>
<dbReference type="Gene3D" id="3.30.450.40">
    <property type="match status" value="1"/>
</dbReference>
<dbReference type="InterPro" id="IPR005471">
    <property type="entry name" value="Tscrpt_reg_IclR_N"/>
</dbReference>
<keyword evidence="3" id="KW-0804">Transcription</keyword>
<dbReference type="InterPro" id="IPR014757">
    <property type="entry name" value="Tscrpt_reg_IclR_C"/>
</dbReference>
<dbReference type="Gene3D" id="1.10.10.10">
    <property type="entry name" value="Winged helix-like DNA-binding domain superfamily/Winged helix DNA-binding domain"/>
    <property type="match status" value="1"/>
</dbReference>
<protein>
    <submittedName>
        <fullName evidence="6">IclR family transcriptional regulator</fullName>
    </submittedName>
</protein>
<dbReference type="PANTHER" id="PTHR30136">
    <property type="entry name" value="HELIX-TURN-HELIX TRANSCRIPTIONAL REGULATOR, ICLR FAMILY"/>
    <property type="match status" value="1"/>
</dbReference>
<dbReference type="SUPFAM" id="SSF55781">
    <property type="entry name" value="GAF domain-like"/>
    <property type="match status" value="1"/>
</dbReference>
<proteinExistence type="predicted"/>
<dbReference type="InterPro" id="IPR050707">
    <property type="entry name" value="HTH_MetabolicPath_Reg"/>
</dbReference>
<gene>
    <name evidence="6" type="ORF">ACFQ5X_07015</name>
</gene>
<keyword evidence="1" id="KW-0805">Transcription regulation</keyword>
<dbReference type="InterPro" id="IPR036390">
    <property type="entry name" value="WH_DNA-bd_sf"/>
</dbReference>
<dbReference type="SMART" id="SM00346">
    <property type="entry name" value="HTH_ICLR"/>
    <property type="match status" value="1"/>
</dbReference>
<accession>A0ABW3X7G6</accession>
<organism evidence="6 7">
    <name type="scientific">Streptomyces kaempferi</name>
    <dbReference type="NCBI Taxonomy" id="333725"/>
    <lineage>
        <taxon>Bacteria</taxon>
        <taxon>Bacillati</taxon>
        <taxon>Actinomycetota</taxon>
        <taxon>Actinomycetes</taxon>
        <taxon>Kitasatosporales</taxon>
        <taxon>Streptomycetaceae</taxon>
        <taxon>Streptomyces</taxon>
    </lineage>
</organism>
<keyword evidence="7" id="KW-1185">Reference proteome</keyword>
<evidence type="ECO:0000313" key="6">
    <source>
        <dbReference type="EMBL" id="MFD1305594.1"/>
    </source>
</evidence>
<name>A0ABW3X7G6_9ACTN</name>
<evidence type="ECO:0000259" key="4">
    <source>
        <dbReference type="PROSITE" id="PS51077"/>
    </source>
</evidence>
<keyword evidence="2" id="KW-0238">DNA-binding</keyword>
<sequence>MTATGDTHARSLPRRIFGLLDIVGASPRPLTLSEIARGAGLPVSTAHRLLSELLHCGVLVRTATGRYELGERIWRLGVAAPWERELRRAAAAHLHDLARRTGSAVALATLSGERLVCLDTVAAPGDGLALAGAGEELPVTATSAGKLLLATTARDRLGAVLNKRLPRLTPHTLVAPRLLMTQLERARRHGYATAHEEAVIGQASLSVGVPTGPHRLPMALTVLTPAPHHDLTRMLPPLRAVAAAMSAAVTVPRPQE</sequence>
<dbReference type="Proteomes" id="UP001597058">
    <property type="component" value="Unassembled WGS sequence"/>
</dbReference>
<evidence type="ECO:0000259" key="5">
    <source>
        <dbReference type="PROSITE" id="PS51078"/>
    </source>
</evidence>
<dbReference type="RefSeq" id="WP_168526916.1">
    <property type="nucleotide sequence ID" value="NZ_JBHSKH010000026.1"/>
</dbReference>
<feature type="domain" description="HTH iclR-type" evidence="4">
    <location>
        <begin position="10"/>
        <end position="71"/>
    </location>
</feature>
<dbReference type="PANTHER" id="PTHR30136:SF24">
    <property type="entry name" value="HTH-TYPE TRANSCRIPTIONAL REPRESSOR ALLR"/>
    <property type="match status" value="1"/>
</dbReference>
<dbReference type="InterPro" id="IPR029016">
    <property type="entry name" value="GAF-like_dom_sf"/>
</dbReference>
<dbReference type="Pfam" id="PF09339">
    <property type="entry name" value="HTH_IclR"/>
    <property type="match status" value="1"/>
</dbReference>